<reference evidence="1 2" key="1">
    <citation type="submission" date="2017-02" db="EMBL/GenBank/DDBJ databases">
        <title>Complete genome sequence of two Escherichia coli phages, vB_EcoM_ ESCO5 and vB_EcoM_ESCO13, which are related to phAPEC8.</title>
        <authorList>
            <person name="Trotereau A."/>
            <person name="Gonnet M."/>
            <person name="Viardot A."/>
            <person name="Lalmanach A.-C."/>
            <person name="Guabiraba R."/>
            <person name="Chanteloup N."/>
            <person name="Schouler C."/>
        </authorList>
    </citation>
    <scope>NUCLEOTIDE SEQUENCE [LARGE SCALE GENOMIC DNA]</scope>
</reference>
<organism evidence="1 2">
    <name type="scientific">Escherichia phage ESCO5</name>
    <dbReference type="NCBI Taxonomy" id="1897495"/>
    <lineage>
        <taxon>Viruses</taxon>
        <taxon>Duplodnaviria</taxon>
        <taxon>Heunggongvirae</taxon>
        <taxon>Uroviricota</taxon>
        <taxon>Caudoviricetes</taxon>
        <taxon>Stephanstirmvirinae</taxon>
        <taxon>Phapecoctavirus</taxon>
        <taxon>Phapecoctavirus ESCO5</taxon>
        <taxon>Escherichia virus ESCO5</taxon>
    </lineage>
</organism>
<accession>A0A1Q1N954</accession>
<dbReference type="EMBL" id="KX664695">
    <property type="protein sequence ID" value="AQM50932.1"/>
    <property type="molecule type" value="Genomic_DNA"/>
</dbReference>
<dbReference type="Proteomes" id="UP000223130">
    <property type="component" value="Segment"/>
</dbReference>
<evidence type="ECO:0000313" key="1">
    <source>
        <dbReference type="EMBL" id="AQM50932.1"/>
    </source>
</evidence>
<evidence type="ECO:0000313" key="2">
    <source>
        <dbReference type="Proteomes" id="UP000223130"/>
    </source>
</evidence>
<gene>
    <name evidence="1" type="ORF">ESCO5_00068</name>
</gene>
<proteinExistence type="predicted"/>
<name>A0A1Q1N954_9CAUD</name>
<keyword evidence="2" id="KW-1185">Reference proteome</keyword>
<sequence>MLNFEIDEQKVNKRCLTIKDLDVGDTFVYENAFDENGLDLSEIIVYLKVDDGENDYSAVELNHHAQLVSIQNTSKLLEVELTVTGITLK</sequence>
<protein>
    <submittedName>
        <fullName evidence="1">Uncharacterized protein</fullName>
    </submittedName>
</protein>